<comment type="caution">
    <text evidence="13">Lacks conserved residue(s) required for the propagation of feature annotation.</text>
</comment>
<feature type="transmembrane region" description="Helical" evidence="13">
    <location>
        <begin position="441"/>
        <end position="462"/>
    </location>
</feature>
<keyword evidence="9 13" id="KW-0472">Membrane</keyword>
<dbReference type="CDD" id="cd19961">
    <property type="entry name" value="EcYidC-like_peri"/>
    <property type="match status" value="1"/>
</dbReference>
<keyword evidence="18" id="KW-1185">Reference proteome</keyword>
<keyword evidence="6 13" id="KW-0812">Transmembrane</keyword>
<dbReference type="InterPro" id="IPR038221">
    <property type="entry name" value="YidC_periplasmic_sf"/>
</dbReference>
<feature type="transmembrane region" description="Helical" evidence="13">
    <location>
        <begin position="491"/>
        <end position="510"/>
    </location>
</feature>
<evidence type="ECO:0000256" key="1">
    <source>
        <dbReference type="ARBA" id="ARBA00004429"/>
    </source>
</evidence>
<protein>
    <recommendedName>
        <fullName evidence="3 13">Membrane protein insertase YidC</fullName>
    </recommendedName>
    <alternativeName>
        <fullName evidence="12 13">Foldase YidC</fullName>
    </alternativeName>
    <alternativeName>
        <fullName evidence="11 13">Membrane integrase YidC</fullName>
    </alternativeName>
    <alternativeName>
        <fullName evidence="13">Membrane protein YidC</fullName>
    </alternativeName>
</protein>
<evidence type="ECO:0000259" key="15">
    <source>
        <dbReference type="Pfam" id="PF02096"/>
    </source>
</evidence>
<evidence type="ECO:0000256" key="9">
    <source>
        <dbReference type="ARBA" id="ARBA00023136"/>
    </source>
</evidence>
<proteinExistence type="inferred from homology"/>
<dbReference type="CDD" id="cd20070">
    <property type="entry name" value="5TM_YidC_Alb3"/>
    <property type="match status" value="1"/>
</dbReference>
<comment type="function">
    <text evidence="13">Required for the insertion and/or proper folding and/or complex formation of integral membrane proteins into the membrane. Involved in integration of membrane proteins that insert both dependently and independently of the Sec translocase complex, as well as at least some lipoproteins. Aids folding of multispanning membrane proteins.</text>
</comment>
<dbReference type="PANTHER" id="PTHR12428">
    <property type="entry name" value="OXA1"/>
    <property type="match status" value="1"/>
</dbReference>
<keyword evidence="5 13" id="KW-1003">Cell membrane</keyword>
<dbReference type="Gene3D" id="2.70.98.90">
    <property type="match status" value="1"/>
</dbReference>
<feature type="transmembrane region" description="Helical" evidence="13">
    <location>
        <begin position="376"/>
        <end position="397"/>
    </location>
</feature>
<reference evidence="17 18" key="1">
    <citation type="submission" date="2022-03" db="EMBL/GenBank/DDBJ databases">
        <title>Novel taxa within the pig intestine.</title>
        <authorList>
            <person name="Wylensek D."/>
            <person name="Bishof K."/>
            <person name="Afrizal A."/>
            <person name="Clavel T."/>
        </authorList>
    </citation>
    <scope>NUCLEOTIDE SEQUENCE [LARGE SCALE GENOMIC DNA]</scope>
    <source>
        <strain evidence="17 18">CLA-KB-P66</strain>
    </source>
</reference>
<evidence type="ECO:0000256" key="4">
    <source>
        <dbReference type="ARBA" id="ARBA00022448"/>
    </source>
</evidence>
<dbReference type="HAMAP" id="MF_01810">
    <property type="entry name" value="YidC_type1"/>
    <property type="match status" value="1"/>
</dbReference>
<keyword evidence="4 13" id="KW-0813">Transport</keyword>
<evidence type="ECO:0000259" key="16">
    <source>
        <dbReference type="Pfam" id="PF14849"/>
    </source>
</evidence>
<accession>A0ABU4WJS7</accession>
<evidence type="ECO:0000313" key="18">
    <source>
        <dbReference type="Proteomes" id="UP001275932"/>
    </source>
</evidence>
<evidence type="ECO:0000256" key="10">
    <source>
        <dbReference type="ARBA" id="ARBA00023186"/>
    </source>
</evidence>
<evidence type="ECO:0000256" key="3">
    <source>
        <dbReference type="ARBA" id="ARBA00015325"/>
    </source>
</evidence>
<dbReference type="Pfam" id="PF14849">
    <property type="entry name" value="YidC_periplas"/>
    <property type="match status" value="1"/>
</dbReference>
<feature type="domain" description="Membrane insertase YidC N-terminal" evidence="16">
    <location>
        <begin position="72"/>
        <end position="357"/>
    </location>
</feature>
<name>A0ABU4WJS7_9BACT</name>
<evidence type="ECO:0000256" key="11">
    <source>
        <dbReference type="ARBA" id="ARBA00033245"/>
    </source>
</evidence>
<organism evidence="17 18">
    <name type="scientific">Intestinicryptomonas porci</name>
    <dbReference type="NCBI Taxonomy" id="2926320"/>
    <lineage>
        <taxon>Bacteria</taxon>
        <taxon>Pseudomonadati</taxon>
        <taxon>Verrucomicrobiota</taxon>
        <taxon>Opitutia</taxon>
        <taxon>Opitutales</taxon>
        <taxon>Intestinicryptomonaceae</taxon>
        <taxon>Intestinicryptomonas</taxon>
    </lineage>
</organism>
<dbReference type="Pfam" id="PF02096">
    <property type="entry name" value="60KD_IMP"/>
    <property type="match status" value="1"/>
</dbReference>
<keyword evidence="7 13" id="KW-0653">Protein transport</keyword>
<evidence type="ECO:0000256" key="12">
    <source>
        <dbReference type="ARBA" id="ARBA00033342"/>
    </source>
</evidence>
<keyword evidence="8 13" id="KW-1133">Transmembrane helix</keyword>
<evidence type="ECO:0000256" key="14">
    <source>
        <dbReference type="SAM" id="MobiDB-lite"/>
    </source>
</evidence>
<dbReference type="Proteomes" id="UP001275932">
    <property type="component" value="Unassembled WGS sequence"/>
</dbReference>
<dbReference type="PANTHER" id="PTHR12428:SF65">
    <property type="entry name" value="CYTOCHROME C OXIDASE ASSEMBLY PROTEIN COX18, MITOCHONDRIAL"/>
    <property type="match status" value="1"/>
</dbReference>
<comment type="caution">
    <text evidence="17">The sequence shown here is derived from an EMBL/GenBank/DDBJ whole genome shotgun (WGS) entry which is preliminary data.</text>
</comment>
<evidence type="ECO:0000313" key="17">
    <source>
        <dbReference type="EMBL" id="MDX8415679.1"/>
    </source>
</evidence>
<dbReference type="PRINTS" id="PR00701">
    <property type="entry name" value="60KDINNERMP"/>
</dbReference>
<evidence type="ECO:0000256" key="6">
    <source>
        <dbReference type="ARBA" id="ARBA00022692"/>
    </source>
</evidence>
<dbReference type="NCBIfam" id="TIGR03593">
    <property type="entry name" value="yidC_nterm"/>
    <property type="match status" value="1"/>
</dbReference>
<dbReference type="InterPro" id="IPR001708">
    <property type="entry name" value="YidC/ALB3/OXA1/COX18"/>
</dbReference>
<comment type="subunit">
    <text evidence="13">Interacts with the Sec translocase complex via SecD. Specifically interacts with transmembrane segments of nascent integral membrane proteins during membrane integration.</text>
</comment>
<evidence type="ECO:0000256" key="8">
    <source>
        <dbReference type="ARBA" id="ARBA00022989"/>
    </source>
</evidence>
<evidence type="ECO:0000256" key="7">
    <source>
        <dbReference type="ARBA" id="ARBA00022927"/>
    </source>
</evidence>
<feature type="compositionally biased region" description="Basic and acidic residues" evidence="14">
    <location>
        <begin position="592"/>
        <end position="611"/>
    </location>
</feature>
<dbReference type="InterPro" id="IPR019998">
    <property type="entry name" value="Membr_insert_YidC"/>
</dbReference>
<gene>
    <name evidence="13 17" type="primary">yidC</name>
    <name evidence="17" type="ORF">MOX91_05735</name>
</gene>
<feature type="compositionally biased region" description="Basic residues" evidence="14">
    <location>
        <begin position="612"/>
        <end position="627"/>
    </location>
</feature>
<dbReference type="NCBIfam" id="TIGR03592">
    <property type="entry name" value="yidC_oxa1_cterm"/>
    <property type="match status" value="1"/>
</dbReference>
<sequence>MDVKNTFIGLLFLAAAGYVMYTSANQQTQIQSAQEYTQAVSKSEAENPARDVAKPEVLADAKDNFNEEISVLENEYMKVSFTNKGGAIKEIKLLKYKESQNSNEPYIFNDTSKTLAMGLAFSESPNGAPILFEKAFKLSKLTKNSIVYEYSSDKTQIYRVYTLEESASKGFIPYVINTNTHIKNISDKTWQSRKVFVSLGMETPNAGDIYGNNLAFGVYNGDYTEFASSSKFVDSSGFFGIGASKAKSISKIELSDTVWGAIKNQFFTTIFTPEIKGDGGIALPVSINPDAESKYMKNGLAGFMGFNLKEIEPQQSVELAGTFYAGPKDLSNLVDLGKNQDLVMDYGWASFISKPLSILLSMINSVVEKISPNWSWGWAIIILTVIVRACLWPLTAVQIRSSLKMSKLQQPLAEIRKKYANDQQKMSQETMKLYSEYGINPFAGCLPLLIQLPIFLGLYYMLQSSSGIRFAHFLWIQDLSLPDYIPGFETVFGLSLHPLPIINAIITYLQMQITPMATAEKGQALMIKLLPFIMLFFFYNFQSALVLYWTMQSLIGVVQAIVINKKRGSFELTKRDASKPTFMQRVAQAAQEEAKRREAQRAEMLKGTMHDPRKKNPGGRSTPSKRK</sequence>
<evidence type="ECO:0000256" key="2">
    <source>
        <dbReference type="ARBA" id="ARBA00010527"/>
    </source>
</evidence>
<dbReference type="InterPro" id="IPR028055">
    <property type="entry name" value="YidC/Oxa/ALB_C"/>
</dbReference>
<feature type="region of interest" description="Disordered" evidence="14">
    <location>
        <begin position="587"/>
        <end position="627"/>
    </location>
</feature>
<evidence type="ECO:0000256" key="5">
    <source>
        <dbReference type="ARBA" id="ARBA00022475"/>
    </source>
</evidence>
<dbReference type="InterPro" id="IPR047196">
    <property type="entry name" value="YidC_ALB_C"/>
</dbReference>
<dbReference type="RefSeq" id="WP_370397124.1">
    <property type="nucleotide sequence ID" value="NZ_JALBUT010000005.1"/>
</dbReference>
<dbReference type="EMBL" id="JALBUT010000005">
    <property type="protein sequence ID" value="MDX8415679.1"/>
    <property type="molecule type" value="Genomic_DNA"/>
</dbReference>
<comment type="similarity">
    <text evidence="2 13">Belongs to the OXA1/ALB3/YidC family. Type 1 subfamily.</text>
</comment>
<evidence type="ECO:0000256" key="13">
    <source>
        <dbReference type="HAMAP-Rule" id="MF_01810"/>
    </source>
</evidence>
<dbReference type="InterPro" id="IPR028053">
    <property type="entry name" value="Membr_insert_YidC_N"/>
</dbReference>
<keyword evidence="10 13" id="KW-0143">Chaperone</keyword>
<comment type="subcellular location">
    <subcellularLocation>
        <location evidence="1">Cell inner membrane</location>
        <topology evidence="1">Multi-pass membrane protein</topology>
    </subcellularLocation>
    <subcellularLocation>
        <location evidence="13">Cell membrane</location>
        <topology evidence="13">Multi-pass membrane protein</topology>
    </subcellularLocation>
</comment>
<feature type="domain" description="Membrane insertase YidC/Oxa/ALB C-terminal" evidence="15">
    <location>
        <begin position="376"/>
        <end position="565"/>
    </location>
</feature>